<proteinExistence type="predicted"/>
<comment type="caution">
    <text evidence="2">The sequence shown here is derived from an EMBL/GenBank/DDBJ whole genome shotgun (WGS) entry which is preliminary data.</text>
</comment>
<protein>
    <recommendedName>
        <fullName evidence="1">EF-hand domain-containing protein</fullName>
    </recommendedName>
</protein>
<dbReference type="EMBL" id="JBAMIC010000002">
    <property type="protein sequence ID" value="KAK7111168.1"/>
    <property type="molecule type" value="Genomic_DNA"/>
</dbReference>
<evidence type="ECO:0000259" key="1">
    <source>
        <dbReference type="PROSITE" id="PS50222"/>
    </source>
</evidence>
<dbReference type="SMART" id="SM00054">
    <property type="entry name" value="EFh"/>
    <property type="match status" value="4"/>
</dbReference>
<dbReference type="InterPro" id="IPR052603">
    <property type="entry name" value="EFCB6"/>
</dbReference>
<dbReference type="InterPro" id="IPR011992">
    <property type="entry name" value="EF-hand-dom_pair"/>
</dbReference>
<evidence type="ECO:0000313" key="2">
    <source>
        <dbReference type="EMBL" id="KAK7111168.1"/>
    </source>
</evidence>
<sequence>MAAAVGMNPAMGDEIRTLVQTKRIRVTEFFHDYDKLRSGFVTAAQFFRCLWQTLNLQLSPEDEQAMTNRYDVRRDGTINYRMFCDDVNLQFNPAEVRLDPEVQKVEAPEFLGTIRTVRPMARANEEILVHLLKRMQHFYGVHGVNLRTNYEDFDKHHMGVVTESQFYRNFPGPSDVAEEEMKLLVEKYRDPARPGMMNYLNLHHDVIAVTDFVTKEGMVPTIQQTDIDQVPLLVSNDPALNEIFNKLQVAIFKNGIRSLEFFKDHDKLRSGIITENQFICGLVLAAGKEAQLSRPEIQKIVEFYRVSDGRVRYREFCDMLENTFTIPHLEKKPTEVVQRPLRGTLFRGLKPLPPVQEGRLQVVLNELSEKCRRRRLLMYPYFKDYDRSQAYSRVVTPLQFGRILHFLGMNVNNEDLKLLLAKFEDPTTGDVNYPAFVQAVDQEFVGHTMDDISIADDTRTNMVTQSKLPEVEVSFDDLMARIRHIILTSRIRALDYFQDFDPLRTGSISKTRFRRCLAIMGLSPLAQHDLNDKQFDLLCKAYQNPKKADQALYSRFVADVESVFTQPGLEKEPMAAVPPQEIFRVPKPGTIDWNEADEGHRELYEATMDRIRARVDQRRILLKPVFQDFDKHNNNHITRQQFRQALTMLDIPITPAELAALEAKFFNDAGVNYLAFLNALEPVEPPQFMYVKRLEEVRQTNDKKALPELHAQGDLEQILLKIKTKVCKERVRVEDFMRDYDKLRSGKILKTSFRRAVTLARLDLYESELAMIEDKYQSVDPNYIEYKRFCDEVESIFATKHLEKMPLEEVGLFKPPTEWELNALSPENNEKFMHCMTKIKEKVRKHRMQLFPLFEDYDKVHNGSVSRSQFRRVLSELQLESMISYEELLLLWQQFQVKIGGKDDVNYIAFCEMIYHMAGFEWRKP</sequence>
<dbReference type="InterPro" id="IPR002048">
    <property type="entry name" value="EF_hand_dom"/>
</dbReference>
<dbReference type="PANTHER" id="PTHR20875:SF0">
    <property type="entry name" value="GH12158P"/>
    <property type="match status" value="1"/>
</dbReference>
<dbReference type="PROSITE" id="PS50222">
    <property type="entry name" value="EF_HAND_2"/>
    <property type="match status" value="1"/>
</dbReference>
<keyword evidence="3" id="KW-1185">Reference proteome</keyword>
<name>A0AAN9GJI5_9CAEN</name>
<dbReference type="PANTHER" id="PTHR20875">
    <property type="entry name" value="EF-HAND CALCIUM-BINDING DOMAIN-CONTAINING PROTEIN 6-RELATED"/>
    <property type="match status" value="1"/>
</dbReference>
<dbReference type="Gene3D" id="1.10.238.10">
    <property type="entry name" value="EF-hand"/>
    <property type="match status" value="5"/>
</dbReference>
<dbReference type="AlphaFoldDB" id="A0AAN9GJI5"/>
<accession>A0AAN9GJI5</accession>
<dbReference type="SUPFAM" id="SSF47473">
    <property type="entry name" value="EF-hand"/>
    <property type="match status" value="4"/>
</dbReference>
<gene>
    <name evidence="2" type="ORF">V1264_010851</name>
</gene>
<evidence type="ECO:0000313" key="3">
    <source>
        <dbReference type="Proteomes" id="UP001374579"/>
    </source>
</evidence>
<dbReference type="Proteomes" id="UP001374579">
    <property type="component" value="Unassembled WGS sequence"/>
</dbReference>
<reference evidence="2 3" key="1">
    <citation type="submission" date="2024-02" db="EMBL/GenBank/DDBJ databases">
        <title>Chromosome-scale genome assembly of the rough periwinkle Littorina saxatilis.</title>
        <authorList>
            <person name="De Jode A."/>
            <person name="Faria R."/>
            <person name="Formenti G."/>
            <person name="Sims Y."/>
            <person name="Smith T.P."/>
            <person name="Tracey A."/>
            <person name="Wood J.M.D."/>
            <person name="Zagrodzka Z.B."/>
            <person name="Johannesson K."/>
            <person name="Butlin R.K."/>
            <person name="Leder E.H."/>
        </authorList>
    </citation>
    <scope>NUCLEOTIDE SEQUENCE [LARGE SCALE GENOMIC DNA]</scope>
    <source>
        <strain evidence="2">Snail1</strain>
        <tissue evidence="2">Muscle</tissue>
    </source>
</reference>
<dbReference type="GO" id="GO:0005509">
    <property type="term" value="F:calcium ion binding"/>
    <property type="evidence" value="ECO:0007669"/>
    <property type="project" value="InterPro"/>
</dbReference>
<feature type="domain" description="EF-hand" evidence="1">
    <location>
        <begin position="625"/>
        <end position="652"/>
    </location>
</feature>
<organism evidence="2 3">
    <name type="scientific">Littorina saxatilis</name>
    <dbReference type="NCBI Taxonomy" id="31220"/>
    <lineage>
        <taxon>Eukaryota</taxon>
        <taxon>Metazoa</taxon>
        <taxon>Spiralia</taxon>
        <taxon>Lophotrochozoa</taxon>
        <taxon>Mollusca</taxon>
        <taxon>Gastropoda</taxon>
        <taxon>Caenogastropoda</taxon>
        <taxon>Littorinimorpha</taxon>
        <taxon>Littorinoidea</taxon>
        <taxon>Littorinidae</taxon>
        <taxon>Littorina</taxon>
    </lineage>
</organism>